<keyword evidence="1" id="KW-0472">Membrane</keyword>
<dbReference type="Proteomes" id="UP001589858">
    <property type="component" value="Unassembled WGS sequence"/>
</dbReference>
<organism evidence="2 3">
    <name type="scientific">Novosphingobium clariflavum</name>
    <dbReference type="NCBI Taxonomy" id="2029884"/>
    <lineage>
        <taxon>Bacteria</taxon>
        <taxon>Pseudomonadati</taxon>
        <taxon>Pseudomonadota</taxon>
        <taxon>Alphaproteobacteria</taxon>
        <taxon>Sphingomonadales</taxon>
        <taxon>Sphingomonadaceae</taxon>
        <taxon>Novosphingobium</taxon>
    </lineage>
</organism>
<evidence type="ECO:0000256" key="1">
    <source>
        <dbReference type="SAM" id="Phobius"/>
    </source>
</evidence>
<protein>
    <submittedName>
        <fullName evidence="2">Uncharacterized protein</fullName>
    </submittedName>
</protein>
<keyword evidence="3" id="KW-1185">Reference proteome</keyword>
<gene>
    <name evidence="2" type="ORF">ACFFF8_03410</name>
</gene>
<dbReference type="EMBL" id="JBHLTM010000016">
    <property type="protein sequence ID" value="MFC0683637.1"/>
    <property type="molecule type" value="Genomic_DNA"/>
</dbReference>
<name>A0ABV6S4J6_9SPHN</name>
<sequence>MKTVQRQLASPPIRWCVLVLEIGFVVLTLAALINMMLPVGWGLSWSMFFVGVIGSAWGAVIYQLLSCNADDTESDGNA</sequence>
<reference evidence="2 3" key="1">
    <citation type="submission" date="2024-09" db="EMBL/GenBank/DDBJ databases">
        <authorList>
            <person name="Sun Q."/>
            <person name="Mori K."/>
        </authorList>
    </citation>
    <scope>NUCLEOTIDE SEQUENCE [LARGE SCALE GENOMIC DNA]</scope>
    <source>
        <strain evidence="2 3">CICC 11035S</strain>
    </source>
</reference>
<feature type="transmembrane region" description="Helical" evidence="1">
    <location>
        <begin position="43"/>
        <end position="65"/>
    </location>
</feature>
<accession>A0ABV6S4J6</accession>
<dbReference type="RefSeq" id="WP_267220030.1">
    <property type="nucleotide sequence ID" value="NZ_JAPCWC010000006.1"/>
</dbReference>
<evidence type="ECO:0000313" key="2">
    <source>
        <dbReference type="EMBL" id="MFC0683637.1"/>
    </source>
</evidence>
<keyword evidence="1" id="KW-0812">Transmembrane</keyword>
<keyword evidence="1" id="KW-1133">Transmembrane helix</keyword>
<proteinExistence type="predicted"/>
<evidence type="ECO:0000313" key="3">
    <source>
        <dbReference type="Proteomes" id="UP001589858"/>
    </source>
</evidence>
<comment type="caution">
    <text evidence="2">The sequence shown here is derived from an EMBL/GenBank/DDBJ whole genome shotgun (WGS) entry which is preliminary data.</text>
</comment>
<feature type="transmembrane region" description="Helical" evidence="1">
    <location>
        <begin position="12"/>
        <end position="37"/>
    </location>
</feature>